<sequence>MTARTITQAAQFAPRYDLAIVGAGPAGLSAAIEAAAAGFSIVVIDENIAPGGQIYRAITKNKREDQGFLGEDYWNGRAIADAFLQSATHYAPATTVWSLDPSAPDDHPGDATLGVSLGGVARMFRAGAVIIATGAMERPMPVPGWTLPGVMSAGAAQIALKSISGIPRGKTVLAGCGPLLYLLAAQLLEAGADVTALLDTSDRRQRFAALRHLPDFLRSPYAAKGLSLLFQVRRRTRVISSVTALAIKGGRKAEAVTFQTGKGVETIAADCVLLHQGVIPSINLASAAGCAIDWNERQRAFEPRTDRQGRTSMRGVFVAGDGAGIGGAQHAAVSGRISALAALADLGLAPSAETVRRLQKLERERQTYLRGRAFLDTLYLPAAQFRAPPDPETIVCRCEEVRAGTLREVIALGPPGPNQLKTFLRCGMGPCQGRMCASTITEVMAAERDVSPAEIGTYRLRAPVKPLRLAELAALPQTKDAILAVTGRDETESSREKKGNTP</sequence>
<evidence type="ECO:0000313" key="4">
    <source>
        <dbReference type="EMBL" id="GAB1584429.1"/>
    </source>
</evidence>
<dbReference type="Pfam" id="PF07992">
    <property type="entry name" value="Pyr_redox_2"/>
    <property type="match status" value="1"/>
</dbReference>
<dbReference type="InterPro" id="IPR007419">
    <property type="entry name" value="BFD-like_2Fe2S-bd_dom"/>
</dbReference>
<dbReference type="InterPro" id="IPR041854">
    <property type="entry name" value="BFD-like_2Fe2S-bd_dom_sf"/>
</dbReference>
<dbReference type="PRINTS" id="PR00411">
    <property type="entry name" value="PNDRDTASEI"/>
</dbReference>
<dbReference type="EMBL" id="BAAFZP010000002">
    <property type="protein sequence ID" value="GAB1584429.1"/>
    <property type="molecule type" value="Genomic_DNA"/>
</dbReference>
<evidence type="ECO:0000259" key="3">
    <source>
        <dbReference type="Pfam" id="PF07992"/>
    </source>
</evidence>
<dbReference type="Gene3D" id="3.50.50.60">
    <property type="entry name" value="FAD/NAD(P)-binding domain"/>
    <property type="match status" value="2"/>
</dbReference>
<dbReference type="Proteomes" id="UP001628091">
    <property type="component" value="Unassembled WGS sequence"/>
</dbReference>
<dbReference type="CDD" id="cd19946">
    <property type="entry name" value="GlpA-like_Fer2_BFD-like"/>
    <property type="match status" value="1"/>
</dbReference>
<comment type="caution">
    <text evidence="4">The sequence shown here is derived from an EMBL/GenBank/DDBJ whole genome shotgun (WGS) entry which is preliminary data.</text>
</comment>
<dbReference type="PRINTS" id="PR00368">
    <property type="entry name" value="FADPNR"/>
</dbReference>
<proteinExistence type="predicted"/>
<keyword evidence="5" id="KW-1185">Reference proteome</keyword>
<dbReference type="PANTHER" id="PTHR42949:SF3">
    <property type="entry name" value="ANAEROBIC GLYCEROL-3-PHOSPHATE DEHYDROGENASE SUBUNIT B"/>
    <property type="match status" value="1"/>
</dbReference>
<dbReference type="SUPFAM" id="SSF51905">
    <property type="entry name" value="FAD/NAD(P)-binding domain"/>
    <property type="match status" value="1"/>
</dbReference>
<dbReference type="Pfam" id="PF04324">
    <property type="entry name" value="Fer2_BFD"/>
    <property type="match status" value="1"/>
</dbReference>
<dbReference type="PIRSF" id="PIRSF037495">
    <property type="entry name" value="Opine_OX_OoxA/HcnB"/>
    <property type="match status" value="1"/>
</dbReference>
<protein>
    <submittedName>
        <fullName evidence="4">NAD(P)/FAD-dependent oxidoreductase</fullName>
    </submittedName>
</protein>
<evidence type="ECO:0000259" key="2">
    <source>
        <dbReference type="Pfam" id="PF04324"/>
    </source>
</evidence>
<feature type="domain" description="FAD/NAD(P)-binding" evidence="3">
    <location>
        <begin position="16"/>
        <end position="332"/>
    </location>
</feature>
<dbReference type="PANTHER" id="PTHR42949">
    <property type="entry name" value="ANAEROBIC GLYCEROL-3-PHOSPHATE DEHYDROGENASE SUBUNIT B"/>
    <property type="match status" value="1"/>
</dbReference>
<feature type="domain" description="BFD-like [2Fe-2S]-binding" evidence="2">
    <location>
        <begin position="394"/>
        <end position="445"/>
    </location>
</feature>
<reference evidence="4 5" key="1">
    <citation type="submission" date="2024-10" db="EMBL/GenBank/DDBJ databases">
        <title>Isolation, draft genome sequencing and identification of Phyllobacterium sp. NSA23, isolated from leaf soil.</title>
        <authorList>
            <person name="Akita H."/>
        </authorList>
    </citation>
    <scope>NUCLEOTIDE SEQUENCE [LARGE SCALE GENOMIC DNA]</scope>
    <source>
        <strain evidence="4 5">NSA23</strain>
    </source>
</reference>
<dbReference type="Gene3D" id="1.10.10.1100">
    <property type="entry name" value="BFD-like [2Fe-2S]-binding domain"/>
    <property type="match status" value="1"/>
</dbReference>
<accession>A0ABQ0H680</accession>
<name>A0ABQ0H680_9HYPH</name>
<evidence type="ECO:0000313" key="5">
    <source>
        <dbReference type="Proteomes" id="UP001628091"/>
    </source>
</evidence>
<evidence type="ECO:0000256" key="1">
    <source>
        <dbReference type="ARBA" id="ARBA00023002"/>
    </source>
</evidence>
<organism evidence="4 5">
    <name type="scientific">Phyllobacterium phragmitis</name>
    <dbReference type="NCBI Taxonomy" id="2670329"/>
    <lineage>
        <taxon>Bacteria</taxon>
        <taxon>Pseudomonadati</taxon>
        <taxon>Pseudomonadota</taxon>
        <taxon>Alphaproteobacteria</taxon>
        <taxon>Hyphomicrobiales</taxon>
        <taxon>Phyllobacteriaceae</taxon>
        <taxon>Phyllobacterium</taxon>
    </lineage>
</organism>
<dbReference type="InterPro" id="IPR017224">
    <property type="entry name" value="Opine_Oxase_asu/HCN_bsu"/>
</dbReference>
<dbReference type="RefSeq" id="WP_407866828.1">
    <property type="nucleotide sequence ID" value="NZ_BAAFZP010000002.1"/>
</dbReference>
<keyword evidence="1" id="KW-0560">Oxidoreductase</keyword>
<dbReference type="InterPro" id="IPR051691">
    <property type="entry name" value="Metab_Enz_Cyan_OpOx_G3PDH"/>
</dbReference>
<dbReference type="InterPro" id="IPR023753">
    <property type="entry name" value="FAD/NAD-binding_dom"/>
</dbReference>
<dbReference type="InterPro" id="IPR036188">
    <property type="entry name" value="FAD/NAD-bd_sf"/>
</dbReference>
<gene>
    <name evidence="4" type="ORF">PPNSA23_43720</name>
</gene>